<keyword evidence="9" id="KW-1185">Reference proteome</keyword>
<evidence type="ECO:0000256" key="6">
    <source>
        <dbReference type="ARBA" id="ARBA00023239"/>
    </source>
</evidence>
<dbReference type="InterPro" id="IPR031337">
    <property type="entry name" value="KDPG/KHG_AS_1"/>
</dbReference>
<evidence type="ECO:0000256" key="5">
    <source>
        <dbReference type="ARBA" id="ARBA00013063"/>
    </source>
</evidence>
<dbReference type="Pfam" id="PF01081">
    <property type="entry name" value="Aldolase"/>
    <property type="match status" value="1"/>
</dbReference>
<evidence type="ECO:0000313" key="9">
    <source>
        <dbReference type="Proteomes" id="UP000503483"/>
    </source>
</evidence>
<dbReference type="InterPro" id="IPR013785">
    <property type="entry name" value="Aldolase_TIM"/>
</dbReference>
<sequence length="213" mass="22609">MKLNATEVLSISPIVPVIALDNIEDALPLAKALQDGGINIMEITLRTPTGLKAIELISKEMPSMNVGAGTVCNKKDLEDSIAHGAAFIFSPGISEELIQSAKQNDIALIAGVSNASEIMLAQNNGLFACKLFPAVQVGGIDLLKAFSGPFPKMNFCPTGGVSLDNMNDFLDLKNVLCVGGSWLVPKNLLKEKKFEEITRIAKSSIAKINGNKA</sequence>
<dbReference type="NCBIfam" id="TIGR01182">
    <property type="entry name" value="eda"/>
    <property type="match status" value="1"/>
</dbReference>
<evidence type="ECO:0000256" key="4">
    <source>
        <dbReference type="ARBA" id="ARBA00011233"/>
    </source>
</evidence>
<dbReference type="GO" id="GO:0008675">
    <property type="term" value="F:2-dehydro-3-deoxy-phosphogluconate aldolase activity"/>
    <property type="evidence" value="ECO:0007669"/>
    <property type="project" value="UniProtKB-EC"/>
</dbReference>
<name>A0A6M8F145_9BACT</name>
<dbReference type="InterPro" id="IPR000887">
    <property type="entry name" value="Aldlse_KDPG_KHG"/>
</dbReference>
<proteinExistence type="inferred from homology"/>
<comment type="catalytic activity">
    <reaction evidence="1">
        <text>2-dehydro-3-deoxy-6-phospho-D-gluconate = D-glyceraldehyde 3-phosphate + pyruvate</text>
        <dbReference type="Rhea" id="RHEA:17089"/>
        <dbReference type="ChEBI" id="CHEBI:15361"/>
        <dbReference type="ChEBI" id="CHEBI:57569"/>
        <dbReference type="ChEBI" id="CHEBI:59776"/>
        <dbReference type="EC" id="4.1.2.14"/>
    </reaction>
</comment>
<dbReference type="EMBL" id="CP042652">
    <property type="protein sequence ID" value="QKE29054.1"/>
    <property type="molecule type" value="Genomic_DNA"/>
</dbReference>
<comment type="pathway">
    <text evidence="2">Carbohydrate acid metabolism; 2-dehydro-3-deoxy-D-gluconate degradation; D-glyceraldehyde 3-phosphate and pyruvate from 2-dehydro-3-deoxy-D-gluconate: step 2/2.</text>
</comment>
<gene>
    <name evidence="8" type="primary">eda2</name>
    <name evidence="8" type="ORF">AACT_1907</name>
</gene>
<dbReference type="PROSITE" id="PS00159">
    <property type="entry name" value="ALDOLASE_KDPG_KHG_1"/>
    <property type="match status" value="1"/>
</dbReference>
<dbReference type="CDD" id="cd00452">
    <property type="entry name" value="KDPG_aldolase"/>
    <property type="match status" value="1"/>
</dbReference>
<protein>
    <recommendedName>
        <fullName evidence="5">2-dehydro-3-deoxy-phosphogluconate aldolase</fullName>
        <ecNumber evidence="5">4.1.2.14</ecNumber>
    </recommendedName>
</protein>
<dbReference type="PANTHER" id="PTHR30246">
    <property type="entry name" value="2-KETO-3-DEOXY-6-PHOSPHOGLUCONATE ALDOLASE"/>
    <property type="match status" value="1"/>
</dbReference>
<evidence type="ECO:0000313" key="8">
    <source>
        <dbReference type="EMBL" id="QKE29054.1"/>
    </source>
</evidence>
<dbReference type="PANTHER" id="PTHR30246:SF1">
    <property type="entry name" value="2-DEHYDRO-3-DEOXY-6-PHOSPHOGALACTONATE ALDOLASE-RELATED"/>
    <property type="match status" value="1"/>
</dbReference>
<comment type="subunit">
    <text evidence="4">Homotrimer.</text>
</comment>
<reference evidence="8 9" key="1">
    <citation type="submission" date="2019-08" db="EMBL/GenBank/DDBJ databases">
        <title>Complete genome sequence of Arcobacter acticola.</title>
        <authorList>
            <person name="Miller W."/>
        </authorList>
    </citation>
    <scope>NUCLEOTIDE SEQUENCE [LARGE SCALE GENOMIC DNA]</scope>
    <source>
        <strain evidence="8 9">KCTC 52212</strain>
    </source>
</reference>
<evidence type="ECO:0000256" key="1">
    <source>
        <dbReference type="ARBA" id="ARBA00000654"/>
    </source>
</evidence>
<accession>A0A6M8F145</accession>
<comment type="similarity">
    <text evidence="3">Belongs to the KHG/KDPG aldolase family.</text>
</comment>
<dbReference type="KEGG" id="paco:AACT_1907"/>
<dbReference type="EC" id="4.1.2.14" evidence="5"/>
<dbReference type="RefSeq" id="WP_172126608.1">
    <property type="nucleotide sequence ID" value="NZ_CP042652.1"/>
</dbReference>
<keyword evidence="6 8" id="KW-0456">Lyase</keyword>
<organism evidence="8 9">
    <name type="scientific">Arcobacter acticola</name>
    <dbReference type="NCBI Taxonomy" id="1849015"/>
    <lineage>
        <taxon>Bacteria</taxon>
        <taxon>Pseudomonadati</taxon>
        <taxon>Campylobacterota</taxon>
        <taxon>Epsilonproteobacteria</taxon>
        <taxon>Campylobacterales</taxon>
        <taxon>Arcobacteraceae</taxon>
        <taxon>Arcobacter</taxon>
    </lineage>
</organism>
<dbReference type="AlphaFoldDB" id="A0A6M8F145"/>
<evidence type="ECO:0000256" key="2">
    <source>
        <dbReference type="ARBA" id="ARBA00004736"/>
    </source>
</evidence>
<keyword evidence="7" id="KW-0119">Carbohydrate metabolism</keyword>
<dbReference type="Proteomes" id="UP000503483">
    <property type="component" value="Chromosome"/>
</dbReference>
<dbReference type="SUPFAM" id="SSF51569">
    <property type="entry name" value="Aldolase"/>
    <property type="match status" value="1"/>
</dbReference>
<evidence type="ECO:0000256" key="7">
    <source>
        <dbReference type="ARBA" id="ARBA00023277"/>
    </source>
</evidence>
<evidence type="ECO:0000256" key="3">
    <source>
        <dbReference type="ARBA" id="ARBA00006906"/>
    </source>
</evidence>
<dbReference type="Gene3D" id="3.20.20.70">
    <property type="entry name" value="Aldolase class I"/>
    <property type="match status" value="1"/>
</dbReference>
<dbReference type="NCBIfam" id="NF004325">
    <property type="entry name" value="PRK05718.1"/>
    <property type="match status" value="1"/>
</dbReference>